<accession>A0ABD1TXM2</accession>
<protein>
    <submittedName>
        <fullName evidence="3">Prefoldin</fullName>
    </submittedName>
</protein>
<organism evidence="3 4">
    <name type="scientific">Abeliophyllum distichum</name>
    <dbReference type="NCBI Taxonomy" id="126358"/>
    <lineage>
        <taxon>Eukaryota</taxon>
        <taxon>Viridiplantae</taxon>
        <taxon>Streptophyta</taxon>
        <taxon>Embryophyta</taxon>
        <taxon>Tracheophyta</taxon>
        <taxon>Spermatophyta</taxon>
        <taxon>Magnoliopsida</taxon>
        <taxon>eudicotyledons</taxon>
        <taxon>Gunneridae</taxon>
        <taxon>Pentapetalae</taxon>
        <taxon>asterids</taxon>
        <taxon>lamiids</taxon>
        <taxon>Lamiales</taxon>
        <taxon>Oleaceae</taxon>
        <taxon>Forsythieae</taxon>
        <taxon>Abeliophyllum</taxon>
    </lineage>
</organism>
<evidence type="ECO:0000313" key="4">
    <source>
        <dbReference type="Proteomes" id="UP001604336"/>
    </source>
</evidence>
<evidence type="ECO:0000313" key="3">
    <source>
        <dbReference type="EMBL" id="KAL2517461.1"/>
    </source>
</evidence>
<keyword evidence="2" id="KW-0812">Transmembrane</keyword>
<dbReference type="Gene3D" id="1.10.287.1490">
    <property type="match status" value="1"/>
</dbReference>
<proteinExistence type="predicted"/>
<feature type="coiled-coil region" evidence="1">
    <location>
        <begin position="104"/>
        <end position="306"/>
    </location>
</feature>
<evidence type="ECO:0000256" key="1">
    <source>
        <dbReference type="SAM" id="Coils"/>
    </source>
</evidence>
<dbReference type="AlphaFoldDB" id="A0ABD1TXM2"/>
<keyword evidence="4" id="KW-1185">Reference proteome</keyword>
<name>A0ABD1TXM2_9LAMI</name>
<comment type="caution">
    <text evidence="3">The sequence shown here is derived from an EMBL/GenBank/DDBJ whole genome shotgun (WGS) entry which is preliminary data.</text>
</comment>
<dbReference type="PANTHER" id="PTHR43939:SF50">
    <property type="entry name" value="NUCLEOPORIN"/>
    <property type="match status" value="1"/>
</dbReference>
<keyword evidence="2" id="KW-1133">Transmembrane helix</keyword>
<dbReference type="PANTHER" id="PTHR43939">
    <property type="entry name" value="COILED-COIL DOMAIN-CONTAINING PROTEIN 158"/>
    <property type="match status" value="1"/>
</dbReference>
<gene>
    <name evidence="3" type="ORF">Adt_13708</name>
</gene>
<keyword evidence="1" id="KW-0175">Coiled coil</keyword>
<dbReference type="EMBL" id="JBFOLK010000004">
    <property type="protein sequence ID" value="KAL2517461.1"/>
    <property type="molecule type" value="Genomic_DNA"/>
</dbReference>
<keyword evidence="2" id="KW-0472">Membrane</keyword>
<feature type="transmembrane region" description="Helical" evidence="2">
    <location>
        <begin position="500"/>
        <end position="520"/>
    </location>
</feature>
<reference evidence="4" key="1">
    <citation type="submission" date="2024-07" db="EMBL/GenBank/DDBJ databases">
        <title>Two chromosome-level genome assemblies of Korean endemic species Abeliophyllum distichum and Forsythia ovata (Oleaceae).</title>
        <authorList>
            <person name="Jang H."/>
        </authorList>
    </citation>
    <scope>NUCLEOTIDE SEQUENCE [LARGE SCALE GENOMIC DNA]</scope>
</reference>
<dbReference type="Proteomes" id="UP001604336">
    <property type="component" value="Unassembled WGS sequence"/>
</dbReference>
<sequence>MKRSAEQLESIEKERGSELFTTRRNFSLIYEACNSVILEIENLKTHLVGNDSSSGALERKLKYPISVDGGSDLTGDARTFTEEGIRTMRDKLLLVVKDFISMQTDILEARQKEMKDTILNLQKELQEKDIERDRICMELVNQIKEAEAKARNHLQELQSVRAQLDDSHKQVDVKDVEFRELEHRMKELQDREATSDDLQQKVKSLTDVLAAKEQEIESLMQALDEEEAQMEDLTNRIGDLERELQQKNEQLENLEVSRGKALKKLSVTVSKFDELHYLSESLLSEVEKLQSQLQERDREISFLRQEVTRCTNDALAVTQMSKKRNSDEIHDFLTWLDTLISQVQVNDLASDSMKVDRVNEYKERLQKQIVAFVSELENLRMVTQNSDMLLQEARGAGDSGPVPSATSEIMEVEQVTNKWTTPATIASQVRSLRKTNSDQVAVAIDIDPSIDRLEEDDDDKAHGFKSLTTSRLVPRFTRPVTNMIDGLWMSCDRALMRQPALRLGVIIYWAVLHALLATFVV</sequence>
<evidence type="ECO:0000256" key="2">
    <source>
        <dbReference type="SAM" id="Phobius"/>
    </source>
</evidence>